<sequence>MEIADIFHTTEPFERYGTEYFLVLTFYVLAGSLLIYLGRNVNELKKIRILKSIGFILSAIIVSWIITESLLGRFNYKNDLPIIFCNFTALVIPFYFIYRKQVTFDMLYYIIFAGAIQAIITPGLKFNFPHYEFLKFWTVHVGLIIFILYEMIVFKKLPSRKGIFTSFLTVQLYVIVVFILNSIINTNYLYLNTPPDNGTLLDALGGWPYYIIWMDLILIPYFILLYLPIFLIKRKSKQLS</sequence>
<feature type="transmembrane region" description="Helical" evidence="1">
    <location>
        <begin position="79"/>
        <end position="98"/>
    </location>
</feature>
<feature type="transmembrane region" description="Helical" evidence="1">
    <location>
        <begin position="20"/>
        <end position="37"/>
    </location>
</feature>
<keyword evidence="1" id="KW-1133">Transmembrane helix</keyword>
<dbReference type="EMBL" id="JAERQG010000003">
    <property type="protein sequence ID" value="MBL0766007.1"/>
    <property type="molecule type" value="Genomic_DNA"/>
</dbReference>
<evidence type="ECO:0000256" key="1">
    <source>
        <dbReference type="SAM" id="Phobius"/>
    </source>
</evidence>
<dbReference type="RefSeq" id="WP_201921727.1">
    <property type="nucleotide sequence ID" value="NZ_JAERQG010000003.1"/>
</dbReference>
<dbReference type="Proteomes" id="UP000642920">
    <property type="component" value="Unassembled WGS sequence"/>
</dbReference>
<feature type="transmembrane region" description="Helical" evidence="1">
    <location>
        <begin position="166"/>
        <end position="190"/>
    </location>
</feature>
<name>A0A937DF97_9BACT</name>
<keyword evidence="3" id="KW-1185">Reference proteome</keyword>
<protein>
    <submittedName>
        <fullName evidence="2">TIGR02206 family membrane protein</fullName>
    </submittedName>
</protein>
<comment type="caution">
    <text evidence="2">The sequence shown here is derived from an EMBL/GenBank/DDBJ whole genome shotgun (WGS) entry which is preliminary data.</text>
</comment>
<feature type="transmembrane region" description="Helical" evidence="1">
    <location>
        <begin position="107"/>
        <end position="124"/>
    </location>
</feature>
<dbReference type="NCBIfam" id="TIGR02206">
    <property type="entry name" value="intg_mem_TP0381"/>
    <property type="match status" value="1"/>
</dbReference>
<reference evidence="2" key="1">
    <citation type="submission" date="2021-01" db="EMBL/GenBank/DDBJ databases">
        <title>Marivirga sp. nov., isolated from intertidal surface sediments.</title>
        <authorList>
            <person name="Zhang M."/>
        </authorList>
    </citation>
    <scope>NUCLEOTIDE SEQUENCE</scope>
    <source>
        <strain evidence="2">SM1354</strain>
    </source>
</reference>
<keyword evidence="1" id="KW-0812">Transmembrane</keyword>
<dbReference type="Pfam" id="PF14808">
    <property type="entry name" value="TMEM164"/>
    <property type="match status" value="1"/>
</dbReference>
<keyword evidence="1" id="KW-0472">Membrane</keyword>
<accession>A0A937DF97</accession>
<dbReference type="InterPro" id="IPR011737">
    <property type="entry name" value="CHP02206_TP0381"/>
</dbReference>
<proteinExistence type="predicted"/>
<gene>
    <name evidence="2" type="ORF">JKP34_12145</name>
</gene>
<evidence type="ECO:0000313" key="3">
    <source>
        <dbReference type="Proteomes" id="UP000642920"/>
    </source>
</evidence>
<evidence type="ECO:0000313" key="2">
    <source>
        <dbReference type="EMBL" id="MBL0766007.1"/>
    </source>
</evidence>
<feature type="transmembrane region" description="Helical" evidence="1">
    <location>
        <begin position="136"/>
        <end position="154"/>
    </location>
</feature>
<dbReference type="AlphaFoldDB" id="A0A937DF97"/>
<feature type="transmembrane region" description="Helical" evidence="1">
    <location>
        <begin position="210"/>
        <end position="232"/>
    </location>
</feature>
<feature type="transmembrane region" description="Helical" evidence="1">
    <location>
        <begin position="49"/>
        <end position="67"/>
    </location>
</feature>
<organism evidence="2 3">
    <name type="scientific">Marivirga atlantica</name>
    <dbReference type="NCBI Taxonomy" id="1548457"/>
    <lineage>
        <taxon>Bacteria</taxon>
        <taxon>Pseudomonadati</taxon>
        <taxon>Bacteroidota</taxon>
        <taxon>Cytophagia</taxon>
        <taxon>Cytophagales</taxon>
        <taxon>Marivirgaceae</taxon>
        <taxon>Marivirga</taxon>
    </lineage>
</organism>